<keyword evidence="1" id="KW-0998">Cell outer membrane</keyword>
<dbReference type="InterPro" id="IPR012910">
    <property type="entry name" value="Plug_dom"/>
</dbReference>
<evidence type="ECO:0000313" key="3">
    <source>
        <dbReference type="EMBL" id="QBA64528.1"/>
    </source>
</evidence>
<dbReference type="SUPFAM" id="SSF56935">
    <property type="entry name" value="Porins"/>
    <property type="match status" value="1"/>
</dbReference>
<dbReference type="PROSITE" id="PS52016">
    <property type="entry name" value="TONB_DEPENDENT_REC_3"/>
    <property type="match status" value="1"/>
</dbReference>
<sequence length="137" mass="14518">MMRHKLIYRSLFLMAIGGLSLGCTSYRSTGVKGGPDTGNIRSVKAQKGETSILLMLQRVPGVTVRGNVVRVFGPNSFSNTSEPLFLIDGVAYSGGLSGILGSINPDDVRSIEVYKTPSELGAYGARGANGVINILLR</sequence>
<dbReference type="KEGG" id="mur:EQY75_08320"/>
<protein>
    <recommendedName>
        <fullName evidence="2">TonB-dependent receptor plug domain-containing protein</fullName>
    </recommendedName>
</protein>
<keyword evidence="1" id="KW-0812">Transmembrane</keyword>
<dbReference type="Proteomes" id="UP000290889">
    <property type="component" value="Chromosome"/>
</dbReference>
<evidence type="ECO:0000259" key="2">
    <source>
        <dbReference type="Pfam" id="PF07715"/>
    </source>
</evidence>
<dbReference type="EMBL" id="CP035544">
    <property type="protein sequence ID" value="QBA64528.1"/>
    <property type="molecule type" value="Genomic_DNA"/>
</dbReference>
<evidence type="ECO:0000313" key="4">
    <source>
        <dbReference type="Proteomes" id="UP000290889"/>
    </source>
</evidence>
<dbReference type="GO" id="GO:0009279">
    <property type="term" value="C:cell outer membrane"/>
    <property type="evidence" value="ECO:0007669"/>
    <property type="project" value="UniProtKB-SubCell"/>
</dbReference>
<dbReference type="OrthoDB" id="982809at2"/>
<evidence type="ECO:0000256" key="1">
    <source>
        <dbReference type="PROSITE-ProRule" id="PRU01360"/>
    </source>
</evidence>
<dbReference type="Pfam" id="PF07715">
    <property type="entry name" value="Plug"/>
    <property type="match status" value="1"/>
</dbReference>
<dbReference type="RefSeq" id="WP_129604829.1">
    <property type="nucleotide sequence ID" value="NZ_CP035544.1"/>
</dbReference>
<keyword evidence="4" id="KW-1185">Reference proteome</keyword>
<feature type="domain" description="TonB-dependent receptor plug" evidence="2">
    <location>
        <begin position="46"/>
        <end position="131"/>
    </location>
</feature>
<dbReference type="Gene3D" id="2.170.130.10">
    <property type="entry name" value="TonB-dependent receptor, plug domain"/>
    <property type="match status" value="1"/>
</dbReference>
<name>A0A411EA57_9FLAO</name>
<reference evidence="3 4" key="1">
    <citation type="submission" date="2019-01" db="EMBL/GenBank/DDBJ databases">
        <title>Muriicola soli sp. nov., isolated from soil.</title>
        <authorList>
            <person name="Kang H.J."/>
            <person name="Kim S.B."/>
        </authorList>
    </citation>
    <scope>NUCLEOTIDE SEQUENCE [LARGE SCALE GENOMIC DNA]</scope>
    <source>
        <strain evidence="3 4">MMS17-SY002</strain>
    </source>
</reference>
<dbReference type="PROSITE" id="PS51257">
    <property type="entry name" value="PROKAR_LIPOPROTEIN"/>
    <property type="match status" value="1"/>
</dbReference>
<proteinExistence type="inferred from homology"/>
<dbReference type="InterPro" id="IPR039426">
    <property type="entry name" value="TonB-dep_rcpt-like"/>
</dbReference>
<dbReference type="InterPro" id="IPR037066">
    <property type="entry name" value="Plug_dom_sf"/>
</dbReference>
<organism evidence="3 4">
    <name type="scientific">Muriicola soli</name>
    <dbReference type="NCBI Taxonomy" id="2507538"/>
    <lineage>
        <taxon>Bacteria</taxon>
        <taxon>Pseudomonadati</taxon>
        <taxon>Bacteroidota</taxon>
        <taxon>Flavobacteriia</taxon>
        <taxon>Flavobacteriales</taxon>
        <taxon>Flavobacteriaceae</taxon>
        <taxon>Muriicola</taxon>
    </lineage>
</organism>
<accession>A0A411EA57</accession>
<keyword evidence="1" id="KW-0813">Transport</keyword>
<comment type="similarity">
    <text evidence="1">Belongs to the TonB-dependent receptor family.</text>
</comment>
<comment type="subcellular location">
    <subcellularLocation>
        <location evidence="1">Cell outer membrane</location>
        <topology evidence="1">Multi-pass membrane protein</topology>
    </subcellularLocation>
</comment>
<keyword evidence="1" id="KW-0472">Membrane</keyword>
<gene>
    <name evidence="3" type="ORF">EQY75_08320</name>
</gene>
<keyword evidence="1" id="KW-1134">Transmembrane beta strand</keyword>
<dbReference type="AlphaFoldDB" id="A0A411EA57"/>